<keyword evidence="3" id="KW-1185">Reference proteome</keyword>
<dbReference type="EMBL" id="JAIQCV010000006">
    <property type="protein sequence ID" value="KAH1091384.1"/>
    <property type="molecule type" value="Genomic_DNA"/>
</dbReference>
<dbReference type="OrthoDB" id="1739364at2759"/>
<dbReference type="AlphaFoldDB" id="A0A9D3VQ56"/>
<gene>
    <name evidence="2" type="ORF">J1N35_018641</name>
</gene>
<name>A0A9D3VQ56_9ROSI</name>
<dbReference type="InterPro" id="IPR054722">
    <property type="entry name" value="PolX-like_BBD"/>
</dbReference>
<proteinExistence type="predicted"/>
<organism evidence="2 3">
    <name type="scientific">Gossypium stocksii</name>
    <dbReference type="NCBI Taxonomy" id="47602"/>
    <lineage>
        <taxon>Eukaryota</taxon>
        <taxon>Viridiplantae</taxon>
        <taxon>Streptophyta</taxon>
        <taxon>Embryophyta</taxon>
        <taxon>Tracheophyta</taxon>
        <taxon>Spermatophyta</taxon>
        <taxon>Magnoliopsida</taxon>
        <taxon>eudicotyledons</taxon>
        <taxon>Gunneridae</taxon>
        <taxon>Pentapetalae</taxon>
        <taxon>rosids</taxon>
        <taxon>malvids</taxon>
        <taxon>Malvales</taxon>
        <taxon>Malvaceae</taxon>
        <taxon>Malvoideae</taxon>
        <taxon>Gossypium</taxon>
    </lineage>
</organism>
<evidence type="ECO:0000313" key="2">
    <source>
        <dbReference type="EMBL" id="KAH1091384.1"/>
    </source>
</evidence>
<dbReference type="Pfam" id="PF22936">
    <property type="entry name" value="Pol_BBD"/>
    <property type="match status" value="1"/>
</dbReference>
<comment type="caution">
    <text evidence="2">The sequence shown here is derived from an EMBL/GenBank/DDBJ whole genome shotgun (WGS) entry which is preliminary data.</text>
</comment>
<dbReference type="Proteomes" id="UP000828251">
    <property type="component" value="Unassembled WGS sequence"/>
</dbReference>
<feature type="domain" description="Retrovirus-related Pol polyprotein from transposon TNT 1-94-like beta-barrel" evidence="1">
    <location>
        <begin position="30"/>
        <end position="92"/>
    </location>
</feature>
<sequence>MTWLSLKELSLEGEHCFHLLPPSNLKKNSWYLDSGCFKHMIGGKSHFMKLMPKSERNVTFGDNSKGLIEAISFIGINYSTIIENMLYVNGLKLVNI</sequence>
<reference evidence="2 3" key="1">
    <citation type="journal article" date="2021" name="Plant Biotechnol. J.">
        <title>Multi-omics assisted identification of the key and species-specific regulatory components of drought-tolerant mechanisms in Gossypium stocksii.</title>
        <authorList>
            <person name="Yu D."/>
            <person name="Ke L."/>
            <person name="Zhang D."/>
            <person name="Wu Y."/>
            <person name="Sun Y."/>
            <person name="Mei J."/>
            <person name="Sun J."/>
            <person name="Sun Y."/>
        </authorList>
    </citation>
    <scope>NUCLEOTIDE SEQUENCE [LARGE SCALE GENOMIC DNA]</scope>
    <source>
        <strain evidence="3">cv. E1</strain>
        <tissue evidence="2">Leaf</tissue>
    </source>
</reference>
<protein>
    <recommendedName>
        <fullName evidence="1">Retrovirus-related Pol polyprotein from transposon TNT 1-94-like beta-barrel domain-containing protein</fullName>
    </recommendedName>
</protein>
<evidence type="ECO:0000259" key="1">
    <source>
        <dbReference type="Pfam" id="PF22936"/>
    </source>
</evidence>
<evidence type="ECO:0000313" key="3">
    <source>
        <dbReference type="Proteomes" id="UP000828251"/>
    </source>
</evidence>
<accession>A0A9D3VQ56</accession>